<dbReference type="InterPro" id="IPR001466">
    <property type="entry name" value="Beta-lactam-related"/>
</dbReference>
<dbReference type="RefSeq" id="WP_191251177.1">
    <property type="nucleotide sequence ID" value="NZ_BNCI01000001.1"/>
</dbReference>
<dbReference type="EMBL" id="BNCI01000001">
    <property type="protein sequence ID" value="GHF20229.1"/>
    <property type="molecule type" value="Genomic_DNA"/>
</dbReference>
<dbReference type="PANTHER" id="PTHR46520:SF1">
    <property type="entry name" value="SERINE BETA-LACTAMASE-LIKE PROTEIN LACTB, MITOCHONDRIAL"/>
    <property type="match status" value="1"/>
</dbReference>
<dbReference type="AlphaFoldDB" id="A0A919E6Y7"/>
<dbReference type="GO" id="GO:0008233">
    <property type="term" value="F:peptidase activity"/>
    <property type="evidence" value="ECO:0007669"/>
    <property type="project" value="TreeGrafter"/>
</dbReference>
<feature type="domain" description="Beta-lactamase-related" evidence="1">
    <location>
        <begin position="31"/>
        <end position="350"/>
    </location>
</feature>
<evidence type="ECO:0000313" key="3">
    <source>
        <dbReference type="Proteomes" id="UP000630923"/>
    </source>
</evidence>
<dbReference type="InterPro" id="IPR052794">
    <property type="entry name" value="Mito_Ser_Protease_LACTB"/>
</dbReference>
<proteinExistence type="predicted"/>
<dbReference type="GO" id="GO:0019216">
    <property type="term" value="P:regulation of lipid metabolic process"/>
    <property type="evidence" value="ECO:0007669"/>
    <property type="project" value="TreeGrafter"/>
</dbReference>
<dbReference type="Gene3D" id="3.40.710.10">
    <property type="entry name" value="DD-peptidase/beta-lactamase superfamily"/>
    <property type="match status" value="1"/>
</dbReference>
<dbReference type="Proteomes" id="UP000630923">
    <property type="component" value="Unassembled WGS sequence"/>
</dbReference>
<evidence type="ECO:0000313" key="2">
    <source>
        <dbReference type="EMBL" id="GHF20229.1"/>
    </source>
</evidence>
<reference evidence="2" key="2">
    <citation type="submission" date="2020-09" db="EMBL/GenBank/DDBJ databases">
        <authorList>
            <person name="Sun Q."/>
            <person name="Kim S."/>
        </authorList>
    </citation>
    <scope>NUCLEOTIDE SEQUENCE</scope>
    <source>
        <strain evidence="2">KCTC 42590</strain>
    </source>
</reference>
<name>A0A919E6Y7_9PROT</name>
<dbReference type="SUPFAM" id="SSF56601">
    <property type="entry name" value="beta-lactamase/transpeptidase-like"/>
    <property type="match status" value="1"/>
</dbReference>
<gene>
    <name evidence="2" type="ORF">GCM10017044_13790</name>
</gene>
<dbReference type="GO" id="GO:0006508">
    <property type="term" value="P:proteolysis"/>
    <property type="evidence" value="ECO:0007669"/>
    <property type="project" value="TreeGrafter"/>
</dbReference>
<organism evidence="2 3">
    <name type="scientific">Kordiimonas sediminis</name>
    <dbReference type="NCBI Taxonomy" id="1735581"/>
    <lineage>
        <taxon>Bacteria</taxon>
        <taxon>Pseudomonadati</taxon>
        <taxon>Pseudomonadota</taxon>
        <taxon>Alphaproteobacteria</taxon>
        <taxon>Kordiimonadales</taxon>
        <taxon>Kordiimonadaceae</taxon>
        <taxon>Kordiimonas</taxon>
    </lineage>
</organism>
<dbReference type="InterPro" id="IPR012338">
    <property type="entry name" value="Beta-lactam/transpept-like"/>
</dbReference>
<sequence length="374" mass="40650">MRSVLLGILLVAGLLPAYGDTALEEALRPQFEAAVAQDNVVGITFAIGAGDTLLWAEGFGDADYKSGAPVTVDTKMRPGSVSKIMTAALLARLYERGLVDLDTDVSRLVPEYGPKQWPISLRQLTTHTAGVRHYRGNEFASNVHYPTVIDGLVIFSADPLEFEPGTKVSYTSYGWNLISAALEKMGGDEFLAMMDREVFKPLNLDNTLAEDVTKDIPNLARFHVATGYAPDVDNSYKWAGGGFTTTATDMMYFGLAHVKPGYLKAETLDLLFKEQQLNDGTPTGFGIGWMVGQRMQDRLKSGDDQKLSNAACDYMVWHSGGSMGAVALLLVDPEADISVALMANHQDSYPTLQRIGLAALRKQQEIRGKTCPAS</sequence>
<comment type="caution">
    <text evidence="2">The sequence shown here is derived from an EMBL/GenBank/DDBJ whole genome shotgun (WGS) entry which is preliminary data.</text>
</comment>
<protein>
    <recommendedName>
        <fullName evidence="1">Beta-lactamase-related domain-containing protein</fullName>
    </recommendedName>
</protein>
<dbReference type="Pfam" id="PF00144">
    <property type="entry name" value="Beta-lactamase"/>
    <property type="match status" value="1"/>
</dbReference>
<keyword evidence="3" id="KW-1185">Reference proteome</keyword>
<dbReference type="PANTHER" id="PTHR46520">
    <property type="entry name" value="SERINE BETA-LACTAMASE-LIKE PROTEIN LACTB, MITOCHONDRIAL"/>
    <property type="match status" value="1"/>
</dbReference>
<reference evidence="2" key="1">
    <citation type="journal article" date="2014" name="Int. J. Syst. Evol. Microbiol.">
        <title>Complete genome sequence of Corynebacterium casei LMG S-19264T (=DSM 44701T), isolated from a smear-ripened cheese.</title>
        <authorList>
            <consortium name="US DOE Joint Genome Institute (JGI-PGF)"/>
            <person name="Walter F."/>
            <person name="Albersmeier A."/>
            <person name="Kalinowski J."/>
            <person name="Ruckert C."/>
        </authorList>
    </citation>
    <scope>NUCLEOTIDE SEQUENCE</scope>
    <source>
        <strain evidence="2">KCTC 42590</strain>
    </source>
</reference>
<evidence type="ECO:0000259" key="1">
    <source>
        <dbReference type="Pfam" id="PF00144"/>
    </source>
</evidence>
<accession>A0A919E6Y7</accession>